<dbReference type="OrthoDB" id="6516235at2759"/>
<name>A0A7M5U0Q6_9CNID</name>
<comment type="similarity">
    <text evidence="2 4">Belongs to the TGF-beta family.</text>
</comment>
<dbReference type="EnsemblMetazoa" id="CLYHEMT004538.1">
    <property type="protein sequence ID" value="CLYHEMP004538.1"/>
    <property type="gene ID" value="CLYHEMG004538"/>
</dbReference>
<evidence type="ECO:0000313" key="6">
    <source>
        <dbReference type="EnsemblMetazoa" id="CLYHEMP004538.1"/>
    </source>
</evidence>
<evidence type="ECO:0000256" key="1">
    <source>
        <dbReference type="ARBA" id="ARBA00004613"/>
    </source>
</evidence>
<dbReference type="Gene3D" id="2.10.90.10">
    <property type="entry name" value="Cystine-knot cytokines"/>
    <property type="match status" value="1"/>
</dbReference>
<keyword evidence="7" id="KW-1185">Reference proteome</keyword>
<reference evidence="6" key="1">
    <citation type="submission" date="2021-01" db="UniProtKB">
        <authorList>
            <consortium name="EnsemblMetazoa"/>
        </authorList>
    </citation>
    <scope>IDENTIFICATION</scope>
</reference>
<evidence type="ECO:0000256" key="3">
    <source>
        <dbReference type="ARBA" id="ARBA00022525"/>
    </source>
</evidence>
<dbReference type="AlphaFoldDB" id="A0A7M5U0Q6"/>
<dbReference type="InterPro" id="IPR029034">
    <property type="entry name" value="Cystine-knot_cytokine"/>
</dbReference>
<dbReference type="SUPFAM" id="SSF57501">
    <property type="entry name" value="Cystine-knot cytokines"/>
    <property type="match status" value="1"/>
</dbReference>
<dbReference type="Proteomes" id="UP000594262">
    <property type="component" value="Unplaced"/>
</dbReference>
<dbReference type="RefSeq" id="XP_066918597.1">
    <property type="nucleotide sequence ID" value="XM_067062496.1"/>
</dbReference>
<organism evidence="6 7">
    <name type="scientific">Clytia hemisphaerica</name>
    <dbReference type="NCBI Taxonomy" id="252671"/>
    <lineage>
        <taxon>Eukaryota</taxon>
        <taxon>Metazoa</taxon>
        <taxon>Cnidaria</taxon>
        <taxon>Hydrozoa</taxon>
        <taxon>Hydroidolina</taxon>
        <taxon>Leptothecata</taxon>
        <taxon>Obeliida</taxon>
        <taxon>Clytiidae</taxon>
        <taxon>Clytia</taxon>
    </lineage>
</organism>
<protein>
    <recommendedName>
        <fullName evidence="5">TGF-beta family profile domain-containing protein</fullName>
    </recommendedName>
</protein>
<dbReference type="Pfam" id="PF00019">
    <property type="entry name" value="TGF_beta"/>
    <property type="match status" value="1"/>
</dbReference>
<accession>A0A7M5U0Q6</accession>
<dbReference type="GO" id="GO:0005125">
    <property type="term" value="F:cytokine activity"/>
    <property type="evidence" value="ECO:0007669"/>
    <property type="project" value="TreeGrafter"/>
</dbReference>
<dbReference type="GeneID" id="136805920"/>
<dbReference type="GO" id="GO:0008083">
    <property type="term" value="F:growth factor activity"/>
    <property type="evidence" value="ECO:0007669"/>
    <property type="project" value="UniProtKB-KW"/>
</dbReference>
<proteinExistence type="inferred from homology"/>
<dbReference type="PRINTS" id="PR00669">
    <property type="entry name" value="INHIBINA"/>
</dbReference>
<evidence type="ECO:0000259" key="5">
    <source>
        <dbReference type="PROSITE" id="PS51362"/>
    </source>
</evidence>
<dbReference type="InterPro" id="IPR015615">
    <property type="entry name" value="TGF-beta-rel"/>
</dbReference>
<dbReference type="CDD" id="cd08698">
    <property type="entry name" value="TGF_beta_SF"/>
    <property type="match status" value="1"/>
</dbReference>
<dbReference type="SMART" id="SM00204">
    <property type="entry name" value="TGFB"/>
    <property type="match status" value="1"/>
</dbReference>
<keyword evidence="3" id="KW-0964">Secreted</keyword>
<dbReference type="PANTHER" id="PTHR11848">
    <property type="entry name" value="TGF-BETA FAMILY"/>
    <property type="match status" value="1"/>
</dbReference>
<evidence type="ECO:0000256" key="4">
    <source>
        <dbReference type="RuleBase" id="RU000354"/>
    </source>
</evidence>
<keyword evidence="4" id="KW-0339">Growth factor</keyword>
<feature type="domain" description="TGF-beta family profile" evidence="5">
    <location>
        <begin position="223"/>
        <end position="327"/>
    </location>
</feature>
<evidence type="ECO:0000313" key="7">
    <source>
        <dbReference type="Proteomes" id="UP000594262"/>
    </source>
</evidence>
<sequence length="333" mass="37822">MKTARIMMVKLQRNLSQGPFYTTILLMLIISTQTMNAEKPSAEVIEEIKKIILLKIGVDKPPPPDTSERPNFQEQVKAQSIRTWRRNTRFQAEHEDRALSKIQAKPINKAGFRVFSFKSDQFFQKGYAIKSAKLTFIPGKDLTSKTGPQSQIEIQRRKIVRYTIDASSKLTVVVDIKGDIDLWKKKHGSKADYRLKFKCSSKVCIDSTTIPFIDLEYRKISTKVKKSSNPGQICSPGGCCRKTVTVSIKDLGWSDWFFMPESFDYHYCVGTCSNMQNSLYFRLLKSLNSSTCCAPTELTGMRALYRINKLVHDRYIKNLTPKACACGGIAGVR</sequence>
<dbReference type="PROSITE" id="PS51362">
    <property type="entry name" value="TGF_BETA_2"/>
    <property type="match status" value="1"/>
</dbReference>
<dbReference type="GO" id="GO:0005615">
    <property type="term" value="C:extracellular space"/>
    <property type="evidence" value="ECO:0007669"/>
    <property type="project" value="TreeGrafter"/>
</dbReference>
<evidence type="ECO:0000256" key="2">
    <source>
        <dbReference type="ARBA" id="ARBA00006656"/>
    </source>
</evidence>
<comment type="subcellular location">
    <subcellularLocation>
        <location evidence="1">Secreted</location>
    </subcellularLocation>
</comment>
<dbReference type="InterPro" id="IPR001839">
    <property type="entry name" value="TGF-b_C"/>
</dbReference>